<proteinExistence type="inferred from homology"/>
<dbReference type="PANTHER" id="PTHR34039">
    <property type="entry name" value="UPF0102 PROTEIN YRAN"/>
    <property type="match status" value="1"/>
</dbReference>
<dbReference type="NCBIfam" id="NF009154">
    <property type="entry name" value="PRK12497.3-3"/>
    <property type="match status" value="1"/>
</dbReference>
<dbReference type="Gene3D" id="3.40.1350.10">
    <property type="match status" value="1"/>
</dbReference>
<dbReference type="CDD" id="cd20736">
    <property type="entry name" value="PoNe_Nuclease"/>
    <property type="match status" value="1"/>
</dbReference>
<protein>
    <recommendedName>
        <fullName evidence="2">UPF0102 protein GCM10022240_25700</fullName>
    </recommendedName>
</protein>
<evidence type="ECO:0000313" key="3">
    <source>
        <dbReference type="EMBL" id="GAA3772494.1"/>
    </source>
</evidence>
<dbReference type="NCBIfam" id="TIGR00252">
    <property type="entry name" value="YraN family protein"/>
    <property type="match status" value="1"/>
</dbReference>
<dbReference type="InterPro" id="IPR011335">
    <property type="entry name" value="Restrct_endonuc-II-like"/>
</dbReference>
<evidence type="ECO:0000256" key="1">
    <source>
        <dbReference type="ARBA" id="ARBA00006738"/>
    </source>
</evidence>
<dbReference type="NCBIfam" id="NF009150">
    <property type="entry name" value="PRK12497.1-3"/>
    <property type="match status" value="1"/>
</dbReference>
<dbReference type="Proteomes" id="UP001500540">
    <property type="component" value="Unassembled WGS sequence"/>
</dbReference>
<gene>
    <name evidence="3" type="ORF">GCM10022240_25700</name>
</gene>
<dbReference type="RefSeq" id="WP_344784221.1">
    <property type="nucleotide sequence ID" value="NZ_BAABAF010000008.1"/>
</dbReference>
<dbReference type="InterPro" id="IPR003509">
    <property type="entry name" value="UPF0102_YraN-like"/>
</dbReference>
<dbReference type="InterPro" id="IPR011856">
    <property type="entry name" value="tRNA_endonuc-like_dom_sf"/>
</dbReference>
<dbReference type="SUPFAM" id="SSF52980">
    <property type="entry name" value="Restriction endonuclease-like"/>
    <property type="match status" value="1"/>
</dbReference>
<accession>A0ABP7GRQ9</accession>
<comment type="similarity">
    <text evidence="1 2">Belongs to the UPF0102 family.</text>
</comment>
<comment type="caution">
    <text evidence="3">The sequence shown here is derived from an EMBL/GenBank/DDBJ whole genome shotgun (WGS) entry which is preliminary data.</text>
</comment>
<evidence type="ECO:0000313" key="4">
    <source>
        <dbReference type="Proteomes" id="UP001500540"/>
    </source>
</evidence>
<sequence>MAAKDELGRAGERRAATHLTVRGFEVLDRNWRAPGGEIDLVAYTGRTLVFVEVKTRRSARFGDPLAAVDTRKRARLWKLAAAWCAAHPDRACGRARRLDVIGITGADPATARLEHVEDVAWV</sequence>
<dbReference type="EMBL" id="BAABAF010000008">
    <property type="protein sequence ID" value="GAA3772494.1"/>
    <property type="molecule type" value="Genomic_DNA"/>
</dbReference>
<reference evidence="4" key="1">
    <citation type="journal article" date="2019" name="Int. J. Syst. Evol. Microbiol.">
        <title>The Global Catalogue of Microorganisms (GCM) 10K type strain sequencing project: providing services to taxonomists for standard genome sequencing and annotation.</title>
        <authorList>
            <consortium name="The Broad Institute Genomics Platform"/>
            <consortium name="The Broad Institute Genome Sequencing Center for Infectious Disease"/>
            <person name="Wu L."/>
            <person name="Ma J."/>
        </authorList>
    </citation>
    <scope>NUCLEOTIDE SEQUENCE [LARGE SCALE GENOMIC DNA]</scope>
    <source>
        <strain evidence="4">JCM 16950</strain>
    </source>
</reference>
<organism evidence="3 4">
    <name type="scientific">Microbacterium kribbense</name>
    <dbReference type="NCBI Taxonomy" id="433645"/>
    <lineage>
        <taxon>Bacteria</taxon>
        <taxon>Bacillati</taxon>
        <taxon>Actinomycetota</taxon>
        <taxon>Actinomycetes</taxon>
        <taxon>Micrococcales</taxon>
        <taxon>Microbacteriaceae</taxon>
        <taxon>Microbacterium</taxon>
    </lineage>
</organism>
<name>A0ABP7GRQ9_9MICO</name>
<keyword evidence="4" id="KW-1185">Reference proteome</keyword>
<dbReference type="PANTHER" id="PTHR34039:SF1">
    <property type="entry name" value="UPF0102 PROTEIN YRAN"/>
    <property type="match status" value="1"/>
</dbReference>
<evidence type="ECO:0000256" key="2">
    <source>
        <dbReference type="HAMAP-Rule" id="MF_00048"/>
    </source>
</evidence>
<dbReference type="HAMAP" id="MF_00048">
    <property type="entry name" value="UPF0102"/>
    <property type="match status" value="1"/>
</dbReference>
<dbReference type="Pfam" id="PF02021">
    <property type="entry name" value="UPF0102"/>
    <property type="match status" value="1"/>
</dbReference>